<dbReference type="Gene3D" id="3.30.70.380">
    <property type="entry name" value="Ferrodoxin-fold anticodon-binding domain"/>
    <property type="match status" value="1"/>
</dbReference>
<evidence type="ECO:0000256" key="1">
    <source>
        <dbReference type="ARBA" id="ARBA00004496"/>
    </source>
</evidence>
<dbReference type="EMBL" id="FLOB01000004">
    <property type="protein sequence ID" value="SBS32165.1"/>
    <property type="molecule type" value="Genomic_DNA"/>
</dbReference>
<evidence type="ECO:0000259" key="19">
    <source>
        <dbReference type="PROSITE" id="PS51483"/>
    </source>
</evidence>
<dbReference type="SUPFAM" id="SSF50249">
    <property type="entry name" value="Nucleic acid-binding proteins"/>
    <property type="match status" value="1"/>
</dbReference>
<keyword evidence="4 15" id="KW-0963">Cytoplasm</keyword>
<feature type="binding site" evidence="15">
    <location>
        <position position="454"/>
    </location>
    <ligand>
        <name>Mg(2+)</name>
        <dbReference type="ChEBI" id="CHEBI:18420"/>
        <note>shared with alpha subunit</note>
    </ligand>
</feature>
<dbReference type="SUPFAM" id="SSF55681">
    <property type="entry name" value="Class II aaRS and biotin synthetases"/>
    <property type="match status" value="1"/>
</dbReference>
<feature type="domain" description="B5" evidence="19">
    <location>
        <begin position="400"/>
        <end position="476"/>
    </location>
</feature>
<sequence>MKFSENWLREWVNPNISSDDLVAQITMAGLEVDEVLPAAAAFSGVVVGEIMSAEPHPNADKLQVCQVSDGTERFQVVCGAPNARPGIKIPFAKIGAVLGADFKIKKAKLRQVESFGMLCSASELGVNDDNDGIMELPASAVTGQDFRAFLGLDDQIIDVDLTPNRSDCLSVAGLAREVGVLNKIDLTPVEIAPAAVAIDDTFPVRVDVTGACPRYLGRVIRGVDVSVPTPLWMVEKLRRSGIRSIDPIVDITNYVMLELGQPMHAFDLANLSGSIVVRMANKDEKIVLLDGQEVVLRDDTMVIADEKAPLAIAGVMGGEGSGVNAETKDIFLESAFFAPLALAGKARSYGLHTDSSHRFERGVDATLQEKAVERATALVLQIAGGQVGPVVHAVNEASLPKAATVVLRRKKLDQYLAMSIEKALVTDILTRLGLEMIDVTDEAWTTKVPSHRFDIAIEADLIEEIARIYGYDNLPSSMPQAAVNFTPLSESKTQIQVLRSVLVSQGYQEAVTYSFIDPVLSKQFLPNIEPVPLANPISADMGVMRPSLVPGLVKAYLYNQNRQQSRVRLFETGRRFIGSVDALEELDQQLQIAGLLAGPRDGEAWYHNGEKVDFYDLKAHVETIFALNGGTKPTYERSACEFLHPGRSADIFVDGCFVGLMGELHPQLAKSLGANQPLYVFDIALEAVLNARLPEYKAISKFPEVRRDLALLVDHSVPVSDLEKVIRSSAGDAFKNVLVFDVYQGQGIDETKKSVALGLTWQHPSHTLSDEEVNNSVEKVVAALSEELSAVVRG</sequence>
<keyword evidence="7 15" id="KW-0479">Metal-binding</keyword>
<evidence type="ECO:0000256" key="5">
    <source>
        <dbReference type="ARBA" id="ARBA00022555"/>
    </source>
</evidence>
<dbReference type="Gene3D" id="3.50.40.10">
    <property type="entry name" value="Phenylalanyl-trna Synthetase, Chain B, domain 3"/>
    <property type="match status" value="1"/>
</dbReference>
<dbReference type="FunFam" id="3.50.40.10:FF:000001">
    <property type="entry name" value="Phenylalanine--tRNA ligase beta subunit"/>
    <property type="match status" value="1"/>
</dbReference>
<dbReference type="InterPro" id="IPR009061">
    <property type="entry name" value="DNA-bd_dom_put_sf"/>
</dbReference>
<evidence type="ECO:0000256" key="6">
    <source>
        <dbReference type="ARBA" id="ARBA00022598"/>
    </source>
</evidence>
<comment type="cofactor">
    <cofactor evidence="15">
        <name>Mg(2+)</name>
        <dbReference type="ChEBI" id="CHEBI:18420"/>
    </cofactor>
    <text evidence="15">Binds 2 magnesium ions per tetramer.</text>
</comment>
<dbReference type="PANTHER" id="PTHR10947:SF0">
    <property type="entry name" value="PHENYLALANINE--TRNA LIGASE BETA SUBUNIT"/>
    <property type="match status" value="1"/>
</dbReference>
<comment type="similarity">
    <text evidence="2 15">Belongs to the phenylalanyl-tRNA synthetase beta subunit family. Type 1 subfamily.</text>
</comment>
<evidence type="ECO:0000259" key="18">
    <source>
        <dbReference type="PROSITE" id="PS51447"/>
    </source>
</evidence>
<dbReference type="InterPro" id="IPR005146">
    <property type="entry name" value="B3/B4_tRNA-bd"/>
</dbReference>
<dbReference type="Pfam" id="PF03484">
    <property type="entry name" value="B5"/>
    <property type="match status" value="1"/>
</dbReference>
<name>A0A1A8TFM1_9GAMM</name>
<dbReference type="RefSeq" id="WP_067016602.1">
    <property type="nucleotide sequence ID" value="NZ_FLOB01000004.1"/>
</dbReference>
<dbReference type="Gene3D" id="3.30.930.10">
    <property type="entry name" value="Bira Bifunctional Protein, Domain 2"/>
    <property type="match status" value="1"/>
</dbReference>
<evidence type="ECO:0000256" key="14">
    <source>
        <dbReference type="ARBA" id="ARBA00049255"/>
    </source>
</evidence>
<evidence type="ECO:0000313" key="20">
    <source>
        <dbReference type="EMBL" id="SBS32165.1"/>
    </source>
</evidence>
<comment type="subunit">
    <text evidence="3 15">Tetramer of two alpha and two beta subunits.</text>
</comment>
<dbReference type="InterPro" id="IPR033714">
    <property type="entry name" value="tRNA_bind_bactPheRS"/>
</dbReference>
<dbReference type="InterPro" id="IPR036690">
    <property type="entry name" value="Fdx_antiC-bd_sf"/>
</dbReference>
<keyword evidence="5 16" id="KW-0820">tRNA-binding</keyword>
<evidence type="ECO:0000256" key="7">
    <source>
        <dbReference type="ARBA" id="ARBA00022723"/>
    </source>
</evidence>
<dbReference type="SUPFAM" id="SSF46955">
    <property type="entry name" value="Putative DNA-binding domain"/>
    <property type="match status" value="1"/>
</dbReference>
<proteinExistence type="inferred from homology"/>
<dbReference type="GO" id="GO:0005524">
    <property type="term" value="F:ATP binding"/>
    <property type="evidence" value="ECO:0007669"/>
    <property type="project" value="UniProtKB-UniRule"/>
</dbReference>
<feature type="binding site" evidence="15">
    <location>
        <position position="460"/>
    </location>
    <ligand>
        <name>Mg(2+)</name>
        <dbReference type="ChEBI" id="CHEBI:18420"/>
        <note>shared with alpha subunit</note>
    </ligand>
</feature>
<dbReference type="InterPro" id="IPR004532">
    <property type="entry name" value="Phe-tRNA-ligase_IIc_bsu_bact"/>
</dbReference>
<dbReference type="InterPro" id="IPR041616">
    <property type="entry name" value="PheRS_beta_core"/>
</dbReference>
<keyword evidence="10 15" id="KW-0460">Magnesium</keyword>
<dbReference type="PANTHER" id="PTHR10947">
    <property type="entry name" value="PHENYLALANYL-TRNA SYNTHETASE BETA CHAIN AND LEUCINE-RICH REPEAT-CONTAINING PROTEIN 47"/>
    <property type="match status" value="1"/>
</dbReference>
<reference evidence="20 21" key="1">
    <citation type="submission" date="2016-06" db="EMBL/GenBank/DDBJ databases">
        <authorList>
            <person name="Kjaerup R.B."/>
            <person name="Dalgaard T.S."/>
            <person name="Juul-Madsen H.R."/>
        </authorList>
    </citation>
    <scope>NUCLEOTIDE SEQUENCE [LARGE SCALE GENOMIC DNA]</scope>
    <source>
        <strain evidence="20 21">CECT 8886</strain>
    </source>
</reference>
<dbReference type="GO" id="GO:0006432">
    <property type="term" value="P:phenylalanyl-tRNA aminoacylation"/>
    <property type="evidence" value="ECO:0007669"/>
    <property type="project" value="UniProtKB-UniRule"/>
</dbReference>
<dbReference type="SUPFAM" id="SSF54991">
    <property type="entry name" value="Anticodon-binding domain of PheRS"/>
    <property type="match status" value="1"/>
</dbReference>
<gene>
    <name evidence="15 20" type="primary">pheT</name>
    <name evidence="20" type="ORF">MSP8886_02367</name>
</gene>
<dbReference type="NCBIfam" id="NF045760">
    <property type="entry name" value="YtpR"/>
    <property type="match status" value="1"/>
</dbReference>
<comment type="subcellular location">
    <subcellularLocation>
        <location evidence="1 15">Cytoplasm</location>
    </subcellularLocation>
</comment>
<evidence type="ECO:0000256" key="11">
    <source>
        <dbReference type="ARBA" id="ARBA00022884"/>
    </source>
</evidence>
<dbReference type="FunFam" id="3.30.56.10:FF:000002">
    <property type="entry name" value="Phenylalanine--tRNA ligase beta subunit"/>
    <property type="match status" value="1"/>
</dbReference>
<dbReference type="GO" id="GO:0000287">
    <property type="term" value="F:magnesium ion binding"/>
    <property type="evidence" value="ECO:0007669"/>
    <property type="project" value="UniProtKB-UniRule"/>
</dbReference>
<dbReference type="Pfam" id="PF01588">
    <property type="entry name" value="tRNA_bind"/>
    <property type="match status" value="1"/>
</dbReference>
<evidence type="ECO:0000256" key="3">
    <source>
        <dbReference type="ARBA" id="ARBA00011209"/>
    </source>
</evidence>
<dbReference type="PROSITE" id="PS51483">
    <property type="entry name" value="B5"/>
    <property type="match status" value="1"/>
</dbReference>
<dbReference type="InterPro" id="IPR005121">
    <property type="entry name" value="Fdx_antiC-bd"/>
</dbReference>
<dbReference type="InterPro" id="IPR045060">
    <property type="entry name" value="Phe-tRNA-ligase_IIc_bsu"/>
</dbReference>
<feature type="binding site" evidence="15">
    <location>
        <position position="463"/>
    </location>
    <ligand>
        <name>Mg(2+)</name>
        <dbReference type="ChEBI" id="CHEBI:18420"/>
        <note>shared with alpha subunit</note>
    </ligand>
</feature>
<organism evidence="20 21">
    <name type="scientific">Marinomonas spartinae</name>
    <dbReference type="NCBI Taxonomy" id="1792290"/>
    <lineage>
        <taxon>Bacteria</taxon>
        <taxon>Pseudomonadati</taxon>
        <taxon>Pseudomonadota</taxon>
        <taxon>Gammaproteobacteria</taxon>
        <taxon>Oceanospirillales</taxon>
        <taxon>Oceanospirillaceae</taxon>
        <taxon>Marinomonas</taxon>
    </lineage>
</organism>
<dbReference type="GO" id="GO:0009328">
    <property type="term" value="C:phenylalanine-tRNA ligase complex"/>
    <property type="evidence" value="ECO:0007669"/>
    <property type="project" value="TreeGrafter"/>
</dbReference>
<dbReference type="SMART" id="SM00873">
    <property type="entry name" value="B3_4"/>
    <property type="match status" value="1"/>
</dbReference>
<evidence type="ECO:0000256" key="15">
    <source>
        <dbReference type="HAMAP-Rule" id="MF_00283"/>
    </source>
</evidence>
<dbReference type="FunFam" id="3.30.70.380:FF:000001">
    <property type="entry name" value="Phenylalanine--tRNA ligase beta subunit"/>
    <property type="match status" value="1"/>
</dbReference>
<dbReference type="AlphaFoldDB" id="A0A1A8TFM1"/>
<dbReference type="HAMAP" id="MF_00283">
    <property type="entry name" value="Phe_tRNA_synth_beta1"/>
    <property type="match status" value="1"/>
</dbReference>
<dbReference type="FunFam" id="3.30.930.10:FF:000022">
    <property type="entry name" value="Phenylalanine--tRNA ligase beta subunit"/>
    <property type="match status" value="1"/>
</dbReference>
<dbReference type="SMART" id="SM00874">
    <property type="entry name" value="B5"/>
    <property type="match status" value="1"/>
</dbReference>
<evidence type="ECO:0000256" key="4">
    <source>
        <dbReference type="ARBA" id="ARBA00022490"/>
    </source>
</evidence>
<keyword evidence="6 15" id="KW-0436">Ligase</keyword>
<keyword evidence="13 15" id="KW-0030">Aminoacyl-tRNA synthetase</keyword>
<dbReference type="InterPro" id="IPR002547">
    <property type="entry name" value="tRNA-bd_dom"/>
</dbReference>
<dbReference type="InterPro" id="IPR005147">
    <property type="entry name" value="tRNA_synthase_B5-dom"/>
</dbReference>
<dbReference type="Pfam" id="PF03147">
    <property type="entry name" value="FDX-ACB"/>
    <property type="match status" value="1"/>
</dbReference>
<keyword evidence="21" id="KW-1185">Reference proteome</keyword>
<dbReference type="FunFam" id="2.40.50.140:FF:000045">
    <property type="entry name" value="Phenylalanine--tRNA ligase beta subunit"/>
    <property type="match status" value="1"/>
</dbReference>
<dbReference type="PROSITE" id="PS51447">
    <property type="entry name" value="FDX_ACB"/>
    <property type="match status" value="1"/>
</dbReference>
<evidence type="ECO:0000313" key="21">
    <source>
        <dbReference type="Proteomes" id="UP000092544"/>
    </source>
</evidence>
<dbReference type="EC" id="6.1.1.20" evidence="15"/>
<evidence type="ECO:0000256" key="12">
    <source>
        <dbReference type="ARBA" id="ARBA00022917"/>
    </source>
</evidence>
<dbReference type="CDD" id="cd02796">
    <property type="entry name" value="tRNA_bind_bactPheRS"/>
    <property type="match status" value="1"/>
</dbReference>
<dbReference type="Gene3D" id="2.40.50.140">
    <property type="entry name" value="Nucleic acid-binding proteins"/>
    <property type="match status" value="1"/>
</dbReference>
<evidence type="ECO:0000256" key="9">
    <source>
        <dbReference type="ARBA" id="ARBA00022840"/>
    </source>
</evidence>
<dbReference type="Pfam" id="PF03483">
    <property type="entry name" value="B3_4"/>
    <property type="match status" value="1"/>
</dbReference>
<dbReference type="PROSITE" id="PS50886">
    <property type="entry name" value="TRBD"/>
    <property type="match status" value="1"/>
</dbReference>
<evidence type="ECO:0000256" key="16">
    <source>
        <dbReference type="PROSITE-ProRule" id="PRU00209"/>
    </source>
</evidence>
<evidence type="ECO:0000256" key="8">
    <source>
        <dbReference type="ARBA" id="ARBA00022741"/>
    </source>
</evidence>
<feature type="domain" description="FDX-ACB" evidence="18">
    <location>
        <begin position="700"/>
        <end position="793"/>
    </location>
</feature>
<evidence type="ECO:0000259" key="17">
    <source>
        <dbReference type="PROSITE" id="PS50886"/>
    </source>
</evidence>
<feature type="binding site" evidence="15">
    <location>
        <position position="464"/>
    </location>
    <ligand>
        <name>Mg(2+)</name>
        <dbReference type="ChEBI" id="CHEBI:18420"/>
        <note>shared with alpha subunit</note>
    </ligand>
</feature>
<evidence type="ECO:0000256" key="10">
    <source>
        <dbReference type="ARBA" id="ARBA00022842"/>
    </source>
</evidence>
<keyword evidence="9 15" id="KW-0067">ATP-binding</keyword>
<feature type="domain" description="TRNA-binding" evidence="17">
    <location>
        <begin position="39"/>
        <end position="147"/>
    </location>
</feature>
<dbReference type="NCBIfam" id="TIGR00472">
    <property type="entry name" value="pheT_bact"/>
    <property type="match status" value="1"/>
</dbReference>
<dbReference type="GO" id="GO:0000049">
    <property type="term" value="F:tRNA binding"/>
    <property type="evidence" value="ECO:0007669"/>
    <property type="project" value="UniProtKB-UniRule"/>
</dbReference>
<dbReference type="Pfam" id="PF17759">
    <property type="entry name" value="tRNA_synthFbeta"/>
    <property type="match status" value="1"/>
</dbReference>
<keyword evidence="12 15" id="KW-0648">Protein biosynthesis</keyword>
<dbReference type="InterPro" id="IPR012340">
    <property type="entry name" value="NA-bd_OB-fold"/>
</dbReference>
<keyword evidence="11 16" id="KW-0694">RNA-binding</keyword>
<dbReference type="InterPro" id="IPR020825">
    <property type="entry name" value="Phe-tRNA_synthase-like_B3/B4"/>
</dbReference>
<dbReference type="CDD" id="cd00769">
    <property type="entry name" value="PheRS_beta_core"/>
    <property type="match status" value="1"/>
</dbReference>
<comment type="catalytic activity">
    <reaction evidence="14 15">
        <text>tRNA(Phe) + L-phenylalanine + ATP = L-phenylalanyl-tRNA(Phe) + AMP + diphosphate + H(+)</text>
        <dbReference type="Rhea" id="RHEA:19413"/>
        <dbReference type="Rhea" id="RHEA-COMP:9668"/>
        <dbReference type="Rhea" id="RHEA-COMP:9699"/>
        <dbReference type="ChEBI" id="CHEBI:15378"/>
        <dbReference type="ChEBI" id="CHEBI:30616"/>
        <dbReference type="ChEBI" id="CHEBI:33019"/>
        <dbReference type="ChEBI" id="CHEBI:58095"/>
        <dbReference type="ChEBI" id="CHEBI:78442"/>
        <dbReference type="ChEBI" id="CHEBI:78531"/>
        <dbReference type="ChEBI" id="CHEBI:456215"/>
        <dbReference type="EC" id="6.1.1.20"/>
    </reaction>
</comment>
<dbReference type="SMART" id="SM00896">
    <property type="entry name" value="FDX-ACB"/>
    <property type="match status" value="1"/>
</dbReference>
<dbReference type="OrthoDB" id="9805455at2"/>
<dbReference type="GO" id="GO:0004826">
    <property type="term" value="F:phenylalanine-tRNA ligase activity"/>
    <property type="evidence" value="ECO:0007669"/>
    <property type="project" value="UniProtKB-UniRule"/>
</dbReference>
<protein>
    <recommendedName>
        <fullName evidence="15">Phenylalanine--tRNA ligase beta subunit</fullName>
        <ecNumber evidence="15">6.1.1.20</ecNumber>
    </recommendedName>
    <alternativeName>
        <fullName evidence="15">Phenylalanyl-tRNA synthetase beta subunit</fullName>
        <shortName evidence="15">PheRS</shortName>
    </alternativeName>
</protein>
<dbReference type="Proteomes" id="UP000092544">
    <property type="component" value="Unassembled WGS sequence"/>
</dbReference>
<dbReference type="SUPFAM" id="SSF56037">
    <property type="entry name" value="PheT/TilS domain"/>
    <property type="match status" value="1"/>
</dbReference>
<dbReference type="STRING" id="1792290.MSP8886_02367"/>
<dbReference type="InterPro" id="IPR045864">
    <property type="entry name" value="aa-tRNA-synth_II/BPL/LPL"/>
</dbReference>
<evidence type="ECO:0000256" key="2">
    <source>
        <dbReference type="ARBA" id="ARBA00008653"/>
    </source>
</evidence>
<accession>A0A1A8TFM1</accession>
<evidence type="ECO:0000256" key="13">
    <source>
        <dbReference type="ARBA" id="ARBA00023146"/>
    </source>
</evidence>
<dbReference type="Gene3D" id="3.30.56.10">
    <property type="match status" value="2"/>
</dbReference>
<keyword evidence="8 15" id="KW-0547">Nucleotide-binding</keyword>